<name>A0A200Q1E2_MACCD</name>
<evidence type="ECO:0000313" key="5">
    <source>
        <dbReference type="EMBL" id="OVA04290.1"/>
    </source>
</evidence>
<dbReference type="InterPro" id="IPR001487">
    <property type="entry name" value="Bromodomain"/>
</dbReference>
<comment type="caution">
    <text evidence="5">The sequence shown here is derived from an EMBL/GenBank/DDBJ whole genome shotgun (WGS) entry which is preliminary data.</text>
</comment>
<dbReference type="OrthoDB" id="21449at2759"/>
<dbReference type="Pfam" id="PF00439">
    <property type="entry name" value="Bromodomain"/>
    <property type="match status" value="1"/>
</dbReference>
<evidence type="ECO:0000313" key="6">
    <source>
        <dbReference type="Proteomes" id="UP000195402"/>
    </source>
</evidence>
<feature type="region of interest" description="Disordered" evidence="3">
    <location>
        <begin position="327"/>
        <end position="346"/>
    </location>
</feature>
<feature type="compositionally biased region" description="Polar residues" evidence="3">
    <location>
        <begin position="421"/>
        <end position="433"/>
    </location>
</feature>
<dbReference type="PRINTS" id="PR00503">
    <property type="entry name" value="BROMODOMAIN"/>
</dbReference>
<feature type="region of interest" description="Disordered" evidence="3">
    <location>
        <begin position="421"/>
        <end position="563"/>
    </location>
</feature>
<protein>
    <submittedName>
        <fullName evidence="5">Bromodomain</fullName>
    </submittedName>
</protein>
<dbReference type="EMBL" id="MVGT01003323">
    <property type="protein sequence ID" value="OVA04290.1"/>
    <property type="molecule type" value="Genomic_DNA"/>
</dbReference>
<dbReference type="InParanoid" id="A0A200Q1E2"/>
<dbReference type="SMART" id="SM00297">
    <property type="entry name" value="BROMO"/>
    <property type="match status" value="1"/>
</dbReference>
<dbReference type="Proteomes" id="UP000195402">
    <property type="component" value="Unassembled WGS sequence"/>
</dbReference>
<feature type="compositionally biased region" description="Acidic residues" evidence="3">
    <location>
        <begin position="24"/>
        <end position="40"/>
    </location>
</feature>
<dbReference type="PANTHER" id="PTHR47809:SF2">
    <property type="entry name" value="DNA-BINDING BROMODOMAIN-CONTAINING PROTEIN"/>
    <property type="match status" value="1"/>
</dbReference>
<dbReference type="Gene3D" id="1.20.920.10">
    <property type="entry name" value="Bromodomain-like"/>
    <property type="match status" value="1"/>
</dbReference>
<feature type="compositionally biased region" description="Basic and acidic residues" evidence="3">
    <location>
        <begin position="470"/>
        <end position="490"/>
    </location>
</feature>
<accession>A0A200Q1E2</accession>
<dbReference type="PROSITE" id="PS00633">
    <property type="entry name" value="BROMODOMAIN_1"/>
    <property type="match status" value="1"/>
</dbReference>
<gene>
    <name evidence="5" type="ORF">BVC80_1629g12</name>
</gene>
<keyword evidence="6" id="KW-1185">Reference proteome</keyword>
<dbReference type="STRING" id="56857.A0A200Q1E2"/>
<feature type="domain" description="Bromo" evidence="4">
    <location>
        <begin position="222"/>
        <end position="295"/>
    </location>
</feature>
<sequence length="633" mass="70573">MKRKWGHKKGKQKKPSAVNSVAIDTEDNSVLDDLDDDDSQLDSSMEVEVPASVVPNQPPTFTNTNADGLTDRPAGRSGIGRVKVKLKSSKLLEHQRTYSDMQAQSDTDKSSQHVSLEKQGEVEKTDDSANSLPGTQSAVSEKAPRKAGTLKIKSSRGIINLTSSPVQVQGERNTQTASDNDKTVDSSVSRESQQREPKFPLHDSQYNEQELNVALMVIKKIMKMDAAEPFNIPVDPDALGIPDYFEVIDTPMDFGTICDNLEHGNRYMNSEDVFKDVQYIWENCYKYNNKGDYIVDLMKRVKKNFMKYWMAAGLYIDKPKRTNDAALDQDSGIELPPQDDIDRDKSKLENVGTPCLNGSESIWMENVAQSSQEKVHVKGTPSKNKTRRRHGISHHKSNCLCAVCVVRRKRKEREGNAQIVENQIEISDGNPSQVLKREDASGTPFSEDASSNLEPSPDPGADADMEEQGEEMKSERSEQQHSPSQDKQEISDNEVENQNKDVGEPSEQLQIGDGSGEDPNPQSRSQEMEDSGFVTQVGSQKNDSPLQQKEEPATVQKLQQKKQEELEKWNQQTYVYKKLFGDENPSQLELCGTLFPDDPKSVWGGPHSLAHHNASSVRSSSSGIHAAIAMFMK</sequence>
<feature type="compositionally biased region" description="Polar residues" evidence="3">
    <location>
        <begin position="128"/>
        <end position="139"/>
    </location>
</feature>
<feature type="region of interest" description="Disordered" evidence="3">
    <location>
        <begin position="1"/>
        <end position="199"/>
    </location>
</feature>
<feature type="compositionally biased region" description="Basic and acidic residues" evidence="3">
    <location>
        <begin position="106"/>
        <end position="127"/>
    </location>
</feature>
<proteinExistence type="predicted"/>
<reference evidence="5 6" key="1">
    <citation type="journal article" date="2017" name="Mol. Plant">
        <title>The Genome of Medicinal Plant Macleaya cordata Provides New Insights into Benzylisoquinoline Alkaloids Metabolism.</title>
        <authorList>
            <person name="Liu X."/>
            <person name="Liu Y."/>
            <person name="Huang P."/>
            <person name="Ma Y."/>
            <person name="Qing Z."/>
            <person name="Tang Q."/>
            <person name="Cao H."/>
            <person name="Cheng P."/>
            <person name="Zheng Y."/>
            <person name="Yuan Z."/>
            <person name="Zhou Y."/>
            <person name="Liu J."/>
            <person name="Tang Z."/>
            <person name="Zhuo Y."/>
            <person name="Zhang Y."/>
            <person name="Yu L."/>
            <person name="Huang J."/>
            <person name="Yang P."/>
            <person name="Peng Q."/>
            <person name="Zhang J."/>
            <person name="Jiang W."/>
            <person name="Zhang Z."/>
            <person name="Lin K."/>
            <person name="Ro D.K."/>
            <person name="Chen X."/>
            <person name="Xiong X."/>
            <person name="Shang Y."/>
            <person name="Huang S."/>
            <person name="Zeng J."/>
        </authorList>
    </citation>
    <scope>NUCLEOTIDE SEQUENCE [LARGE SCALE GENOMIC DNA]</scope>
    <source>
        <strain evidence="6">cv. BLH2017</strain>
        <tissue evidence="5">Root</tissue>
    </source>
</reference>
<dbReference type="InterPro" id="IPR018359">
    <property type="entry name" value="Bromodomain_CS"/>
</dbReference>
<evidence type="ECO:0000256" key="3">
    <source>
        <dbReference type="SAM" id="MobiDB-lite"/>
    </source>
</evidence>
<feature type="compositionally biased region" description="Polar residues" evidence="3">
    <location>
        <begin position="533"/>
        <end position="547"/>
    </location>
</feature>
<organism evidence="5 6">
    <name type="scientific">Macleaya cordata</name>
    <name type="common">Five-seeded plume-poppy</name>
    <name type="synonym">Bocconia cordata</name>
    <dbReference type="NCBI Taxonomy" id="56857"/>
    <lineage>
        <taxon>Eukaryota</taxon>
        <taxon>Viridiplantae</taxon>
        <taxon>Streptophyta</taxon>
        <taxon>Embryophyta</taxon>
        <taxon>Tracheophyta</taxon>
        <taxon>Spermatophyta</taxon>
        <taxon>Magnoliopsida</taxon>
        <taxon>Ranunculales</taxon>
        <taxon>Papaveraceae</taxon>
        <taxon>Papaveroideae</taxon>
        <taxon>Macleaya</taxon>
    </lineage>
</organism>
<feature type="compositionally biased region" description="Polar residues" evidence="3">
    <location>
        <begin position="160"/>
        <end position="178"/>
    </location>
</feature>
<dbReference type="AlphaFoldDB" id="A0A200Q1E2"/>
<dbReference type="PROSITE" id="PS50014">
    <property type="entry name" value="BROMODOMAIN_2"/>
    <property type="match status" value="1"/>
</dbReference>
<feature type="compositionally biased region" description="Basic residues" evidence="3">
    <location>
        <begin position="1"/>
        <end position="14"/>
    </location>
</feature>
<evidence type="ECO:0000259" key="4">
    <source>
        <dbReference type="PROSITE" id="PS50014"/>
    </source>
</evidence>
<dbReference type="SUPFAM" id="SSF47370">
    <property type="entry name" value="Bromodomain"/>
    <property type="match status" value="1"/>
</dbReference>
<dbReference type="PANTHER" id="PTHR47809">
    <property type="entry name" value="DNA-BINDING BROMODOMAIN-CONTAINING PROTEIN"/>
    <property type="match status" value="1"/>
</dbReference>
<evidence type="ECO:0000256" key="2">
    <source>
        <dbReference type="PROSITE-ProRule" id="PRU00035"/>
    </source>
</evidence>
<dbReference type="FunCoup" id="A0A200Q1E2">
    <property type="interactions" value="1729"/>
</dbReference>
<evidence type="ECO:0000256" key="1">
    <source>
        <dbReference type="ARBA" id="ARBA00023117"/>
    </source>
</evidence>
<dbReference type="InterPro" id="IPR036427">
    <property type="entry name" value="Bromodomain-like_sf"/>
</dbReference>
<feature type="region of interest" description="Disordered" evidence="3">
    <location>
        <begin position="368"/>
        <end position="392"/>
    </location>
</feature>
<keyword evidence="1 2" id="KW-0103">Bromodomain</keyword>
<dbReference type="OMA" id="SGVKYMN"/>